<feature type="compositionally biased region" description="Polar residues" evidence="2">
    <location>
        <begin position="930"/>
        <end position="946"/>
    </location>
</feature>
<organism evidence="3 4">
    <name type="scientific">Malassezia globosa (strain ATCC MYA-4612 / CBS 7966)</name>
    <name type="common">Dandruff-associated fungus</name>
    <dbReference type="NCBI Taxonomy" id="425265"/>
    <lineage>
        <taxon>Eukaryota</taxon>
        <taxon>Fungi</taxon>
        <taxon>Dikarya</taxon>
        <taxon>Basidiomycota</taxon>
        <taxon>Ustilaginomycotina</taxon>
        <taxon>Malasseziomycetes</taxon>
        <taxon>Malasseziales</taxon>
        <taxon>Malasseziaceae</taxon>
        <taxon>Malassezia</taxon>
    </lineage>
</organism>
<feature type="compositionally biased region" description="Polar residues" evidence="2">
    <location>
        <begin position="607"/>
        <end position="622"/>
    </location>
</feature>
<feature type="region of interest" description="Disordered" evidence="2">
    <location>
        <begin position="287"/>
        <end position="389"/>
    </location>
</feature>
<dbReference type="OMA" id="PYTHESH"/>
<dbReference type="KEGG" id="mgl:MGL_1486"/>
<dbReference type="Proteomes" id="UP000008837">
    <property type="component" value="Unassembled WGS sequence"/>
</dbReference>
<accession>A8PXN2</accession>
<feature type="coiled-coil region" evidence="1">
    <location>
        <begin position="132"/>
        <end position="159"/>
    </location>
</feature>
<reference evidence="3 4" key="1">
    <citation type="journal article" date="2007" name="Proc. Natl. Acad. Sci. U.S.A.">
        <title>Dandruff-associated Malassezia genomes reveal convergent and divergent virulence traits shared with plant and human fungal pathogens.</title>
        <authorList>
            <person name="Xu J."/>
            <person name="Saunders C.W."/>
            <person name="Hu P."/>
            <person name="Grant R.A."/>
            <person name="Boekhout T."/>
            <person name="Kuramae E.E."/>
            <person name="Kronstad J.W."/>
            <person name="Deangelis Y.M."/>
            <person name="Reeder N.L."/>
            <person name="Johnstone K.R."/>
            <person name="Leland M."/>
            <person name="Fieno A.M."/>
            <person name="Begley W.M."/>
            <person name="Sun Y."/>
            <person name="Lacey M.P."/>
            <person name="Chaudhary T."/>
            <person name="Keough T."/>
            <person name="Chu L."/>
            <person name="Sears R."/>
            <person name="Yuan B."/>
            <person name="Dawson T.L.Jr."/>
        </authorList>
    </citation>
    <scope>NUCLEOTIDE SEQUENCE [LARGE SCALE GENOMIC DNA]</scope>
    <source>
        <strain evidence="4">ATCC MYA-4612 / CBS 7966</strain>
    </source>
</reference>
<keyword evidence="1" id="KW-0175">Coiled coil</keyword>
<dbReference type="GO" id="GO:0008289">
    <property type="term" value="F:lipid binding"/>
    <property type="evidence" value="ECO:0007669"/>
    <property type="project" value="TreeGrafter"/>
</dbReference>
<proteinExistence type="predicted"/>
<protein>
    <submittedName>
        <fullName evidence="3">Uncharacterized protein</fullName>
    </submittedName>
</protein>
<evidence type="ECO:0000313" key="4">
    <source>
        <dbReference type="Proteomes" id="UP000008837"/>
    </source>
</evidence>
<dbReference type="GO" id="GO:0070941">
    <property type="term" value="P:eisosome assembly"/>
    <property type="evidence" value="ECO:0007669"/>
    <property type="project" value="TreeGrafter"/>
</dbReference>
<gene>
    <name evidence="3" type="ORF">MGL_1486</name>
</gene>
<dbReference type="GO" id="GO:0006897">
    <property type="term" value="P:endocytosis"/>
    <property type="evidence" value="ECO:0007669"/>
    <property type="project" value="TreeGrafter"/>
</dbReference>
<dbReference type="EMBL" id="AAYY01000004">
    <property type="protein sequence ID" value="EDP44089.1"/>
    <property type="molecule type" value="Genomic_DNA"/>
</dbReference>
<dbReference type="PANTHER" id="PTHR31962">
    <property type="entry name" value="SPHINGOLIPID LONG CHAIN BASE-RESPONSIVE PROTEIN PIL1"/>
    <property type="match status" value="1"/>
</dbReference>
<feature type="compositionally biased region" description="Polar residues" evidence="2">
    <location>
        <begin position="955"/>
        <end position="964"/>
    </location>
</feature>
<feature type="compositionally biased region" description="Polar residues" evidence="2">
    <location>
        <begin position="913"/>
        <end position="922"/>
    </location>
</feature>
<feature type="region of interest" description="Disordered" evidence="2">
    <location>
        <begin position="424"/>
        <end position="466"/>
    </location>
</feature>
<evidence type="ECO:0000256" key="2">
    <source>
        <dbReference type="SAM" id="MobiDB-lite"/>
    </source>
</evidence>
<dbReference type="GO" id="GO:0036286">
    <property type="term" value="C:eisosome filament"/>
    <property type="evidence" value="ECO:0007669"/>
    <property type="project" value="TreeGrafter"/>
</dbReference>
<feature type="compositionally biased region" description="Low complexity" evidence="2">
    <location>
        <begin position="501"/>
        <end position="513"/>
    </location>
</feature>
<dbReference type="InterPro" id="IPR027267">
    <property type="entry name" value="AH/BAR_dom_sf"/>
</dbReference>
<evidence type="ECO:0000313" key="3">
    <source>
        <dbReference type="EMBL" id="EDP44089.1"/>
    </source>
</evidence>
<feature type="compositionally biased region" description="Polar residues" evidence="2">
    <location>
        <begin position="572"/>
        <end position="584"/>
    </location>
</feature>
<feature type="compositionally biased region" description="Polar residues" evidence="2">
    <location>
        <begin position="309"/>
        <end position="319"/>
    </location>
</feature>
<dbReference type="Pfam" id="PF13805">
    <property type="entry name" value="Pil1"/>
    <property type="match status" value="1"/>
</dbReference>
<keyword evidence="4" id="KW-1185">Reference proteome</keyword>
<feature type="region of interest" description="Disordered" evidence="2">
    <location>
        <begin position="481"/>
        <end position="750"/>
    </location>
</feature>
<feature type="compositionally biased region" description="Low complexity" evidence="2">
    <location>
        <begin position="364"/>
        <end position="380"/>
    </location>
</feature>
<evidence type="ECO:0000256" key="1">
    <source>
        <dbReference type="SAM" id="Coils"/>
    </source>
</evidence>
<dbReference type="RefSeq" id="XP_001731303.1">
    <property type="nucleotide sequence ID" value="XM_001731251.1"/>
</dbReference>
<dbReference type="AlphaFoldDB" id="A8PXN2"/>
<name>A8PXN2_MALGO</name>
<feature type="region of interest" description="Disordered" evidence="2">
    <location>
        <begin position="1047"/>
        <end position="1069"/>
    </location>
</feature>
<feature type="region of interest" description="Disordered" evidence="2">
    <location>
        <begin position="876"/>
        <end position="1033"/>
    </location>
</feature>
<dbReference type="InterPro" id="IPR028245">
    <property type="entry name" value="PIL1/LSP1"/>
</dbReference>
<dbReference type="GO" id="GO:0005886">
    <property type="term" value="C:plasma membrane"/>
    <property type="evidence" value="ECO:0007669"/>
    <property type="project" value="TreeGrafter"/>
</dbReference>
<dbReference type="InParanoid" id="A8PXN2"/>
<dbReference type="PANTHER" id="PTHR31962:SF1">
    <property type="entry name" value="SPHINGOLIPID LONG CHAIN BASE-RESPONSIVE PROTEIN PIL1"/>
    <property type="match status" value="1"/>
</dbReference>
<dbReference type="Gene3D" id="1.20.1270.60">
    <property type="entry name" value="Arfaptin homology (AH) domain/BAR domain"/>
    <property type="match status" value="1"/>
</dbReference>
<sequence>MNVQLDRNQPRTPATDSRALQNLIKAEKTYVDELLSATSAAFGAASSLHAWGISETPDLDHASDIVAQYLEKAANAQKTYAQSLDQYRESLKDMLNREQSIRSIVRDRDILMSRVIKLTQRKPTKRELMKGEEEHQMRMLDAQRELQACEQTLANETAALIGVKRRTFKEALTMRAKVLGDTGAIMMDNAREILVFLDTFDADIPVAPMPVDPMDRSEHLYGAAPVQKRSSADQNIFLSDADTLYQIMPETRPQQQQVESVQQAGQLEHADYGVPSDEAALMMSPGLEGEPVYDVDPSPYDGVVPDDSLQPQLAQQPESFGTRLSPLPSKSSARRPQRSGSMASSVRSRDRPSRASRTGHRRASSSLSSQLPSMSLPSVPGGVPSAPRMNLEHARDGFVAPIVPGGVPSAPRLFAHHDDDMAASTVDSSVVQRPTRRRQADSDDEDQGFLRRGSTKHHYGGGGGGGGFFSRVSNLFRTDIRASPPRSHRRSGSESLLAPLSGSSRAPTRSSSRVFRDRGGDSSDEEPAGVMYQHFNERPALQLYSTQSGPRSPEEQALDEAIRQSVMGAGLGSSTRSRPASRQSDVVGGIKTGAPSKAATRPRKPRSNSVDLGNGATVQRVESTSSSTRKVKKRSSVDRVGATGTTASTTTTSPPGTATKGKKKRDATAFPPPAPSSFYNPGKYATDSWVPRADQLPARPASAQGLTSTRASTPLKSAMKSKESPSVRGRRISIAEADSNASQVASSRSELPPALSYMNIAAATTPTPTATAATTTTALGDADARSLPYTSLSPTTTFTPMSLDLGRPVDGTGSLGMNLTDSDSPTKRSSMPAGLAPAMSYLSVKSSSQPPTLPRITMDDNMGSDATDLYRAWMASSEAQPTSSSTTASEPAVAPADAVPSMSSKVEPAMTWASPTPSSVHTPSYMVKSPTMNTSSALPYGTQASSPALGRNASHIVTKSTSSGNGHGGAVSRLSQPMNIHNAGQHVPYGSQDDEEDSGPLRRRTSDWNTRIGRRDDSSDEEDSAAGLGGANDYYSARMAFGKSTRHLGLATGTIQPKPPGEKRKKAAA</sequence>
<dbReference type="GeneID" id="5855610"/>
<feature type="compositionally biased region" description="Polar residues" evidence="2">
    <location>
        <begin position="704"/>
        <end position="715"/>
    </location>
</feature>
<dbReference type="OrthoDB" id="3358861at2759"/>
<feature type="compositionally biased region" description="Polar residues" evidence="2">
    <location>
        <begin position="739"/>
        <end position="749"/>
    </location>
</feature>
<dbReference type="VEuPathDB" id="FungiDB:MGL_1486"/>
<feature type="compositionally biased region" description="Low complexity" evidence="2">
    <location>
        <begin position="641"/>
        <end position="659"/>
    </location>
</feature>
<feature type="compositionally biased region" description="Low complexity" evidence="2">
    <location>
        <begin position="876"/>
        <end position="896"/>
    </location>
</feature>
<comment type="caution">
    <text evidence="3">The sequence shown here is derived from an EMBL/GenBank/DDBJ whole genome shotgun (WGS) entry which is preliminary data.</text>
</comment>